<dbReference type="Gene3D" id="1.10.1200.10">
    <property type="entry name" value="ACP-like"/>
    <property type="match status" value="3"/>
</dbReference>
<dbReference type="FunFam" id="3.40.50.980:FF:000001">
    <property type="entry name" value="Non-ribosomal peptide synthetase"/>
    <property type="match status" value="1"/>
</dbReference>
<comment type="similarity">
    <text evidence="3">Belongs to the ATP-dependent AMP-binding enzyme family.</text>
</comment>
<dbReference type="EMBL" id="QKUF01000010">
    <property type="protein sequence ID" value="PZW28419.1"/>
    <property type="molecule type" value="Genomic_DNA"/>
</dbReference>
<evidence type="ECO:0000256" key="9">
    <source>
        <dbReference type="ARBA" id="ARBA00023054"/>
    </source>
</evidence>
<dbReference type="Gene3D" id="3.40.640.10">
    <property type="entry name" value="Type I PLP-dependent aspartate aminotransferase-like (Major domain)"/>
    <property type="match status" value="1"/>
</dbReference>
<proteinExistence type="inferred from homology"/>
<dbReference type="InterPro" id="IPR018201">
    <property type="entry name" value="Ketoacyl_synth_AS"/>
</dbReference>
<protein>
    <submittedName>
        <fullName evidence="14">Glutamate-1-semialdehyde-2,1-aminomutase</fullName>
    </submittedName>
</protein>
<dbReference type="Pfam" id="PF00668">
    <property type="entry name" value="Condensation"/>
    <property type="match status" value="1"/>
</dbReference>
<dbReference type="Gene3D" id="2.30.38.10">
    <property type="entry name" value="Luciferase, Domain 3"/>
    <property type="match status" value="1"/>
</dbReference>
<dbReference type="InterPro" id="IPR015421">
    <property type="entry name" value="PyrdxlP-dep_Trfase_major"/>
</dbReference>
<dbReference type="GO" id="GO:0031177">
    <property type="term" value="F:phosphopantetheine binding"/>
    <property type="evidence" value="ECO:0007669"/>
    <property type="project" value="InterPro"/>
</dbReference>
<dbReference type="GO" id="GO:0043041">
    <property type="term" value="P:amino acid activation for nonribosomal peptide biosynthetic process"/>
    <property type="evidence" value="ECO:0007669"/>
    <property type="project" value="UniProtKB-ARBA"/>
</dbReference>
<dbReference type="Gene3D" id="3.30.300.30">
    <property type="match status" value="1"/>
</dbReference>
<dbReference type="Gene3D" id="3.40.47.10">
    <property type="match status" value="1"/>
</dbReference>
<dbReference type="FunFam" id="3.40.50.12780:FF:000012">
    <property type="entry name" value="Non-ribosomal peptide synthetase"/>
    <property type="match status" value="1"/>
</dbReference>
<dbReference type="Pfam" id="PF00202">
    <property type="entry name" value="Aminotran_3"/>
    <property type="match status" value="1"/>
</dbReference>
<dbReference type="InterPro" id="IPR001242">
    <property type="entry name" value="Condensation_dom"/>
</dbReference>
<dbReference type="Gene3D" id="3.30.559.10">
    <property type="entry name" value="Chloramphenicol acetyltransferase-like domain"/>
    <property type="match status" value="1"/>
</dbReference>
<dbReference type="SUPFAM" id="SSF53383">
    <property type="entry name" value="PLP-dependent transferases"/>
    <property type="match status" value="1"/>
</dbReference>
<dbReference type="Gene3D" id="3.40.50.980">
    <property type="match status" value="2"/>
</dbReference>
<evidence type="ECO:0000313" key="14">
    <source>
        <dbReference type="EMBL" id="PZW28419.1"/>
    </source>
</evidence>
<dbReference type="InterPro" id="IPR010071">
    <property type="entry name" value="AA_adenyl_dom"/>
</dbReference>
<dbReference type="GO" id="GO:0044550">
    <property type="term" value="P:secondary metabolite biosynthetic process"/>
    <property type="evidence" value="ECO:0007669"/>
    <property type="project" value="UniProtKB-ARBA"/>
</dbReference>
<dbReference type="InterPro" id="IPR006162">
    <property type="entry name" value="Ppantetheine_attach_site"/>
</dbReference>
<dbReference type="SUPFAM" id="SSF52777">
    <property type="entry name" value="CoA-dependent acyltransferases"/>
    <property type="match status" value="2"/>
</dbReference>
<evidence type="ECO:0000256" key="5">
    <source>
        <dbReference type="ARBA" id="ARBA00022490"/>
    </source>
</evidence>
<keyword evidence="8" id="KW-0663">Pyridoxal phosphate</keyword>
<evidence type="ECO:0000259" key="13">
    <source>
        <dbReference type="PROSITE" id="PS52004"/>
    </source>
</evidence>
<dbReference type="SUPFAM" id="SSF47336">
    <property type="entry name" value="ACP-like"/>
    <property type="match status" value="3"/>
</dbReference>
<dbReference type="InterPro" id="IPR036736">
    <property type="entry name" value="ACP-like_sf"/>
</dbReference>
<dbReference type="NCBIfam" id="TIGR01733">
    <property type="entry name" value="AA-adenyl-dom"/>
    <property type="match status" value="1"/>
</dbReference>
<dbReference type="CDD" id="cd00610">
    <property type="entry name" value="OAT_like"/>
    <property type="match status" value="1"/>
</dbReference>
<keyword evidence="9" id="KW-0175">Coiled coil</keyword>
<dbReference type="Pfam" id="PF02801">
    <property type="entry name" value="Ketoacyl-synt_C"/>
    <property type="match status" value="1"/>
</dbReference>
<feature type="domain" description="Carrier" evidence="12">
    <location>
        <begin position="2649"/>
        <end position="2724"/>
    </location>
</feature>
<organism evidence="14 15">
    <name type="scientific">Thermosporothrix hazakensis</name>
    <dbReference type="NCBI Taxonomy" id="644383"/>
    <lineage>
        <taxon>Bacteria</taxon>
        <taxon>Bacillati</taxon>
        <taxon>Chloroflexota</taxon>
        <taxon>Ktedonobacteria</taxon>
        <taxon>Ktedonobacterales</taxon>
        <taxon>Thermosporotrichaceae</taxon>
        <taxon>Thermosporothrix</taxon>
    </lineage>
</organism>
<dbReference type="InterPro" id="IPR016036">
    <property type="entry name" value="Malonyl_transacylase_ACP-bd"/>
</dbReference>
<dbReference type="InterPro" id="IPR015422">
    <property type="entry name" value="PyrdxlP-dep_Trfase_small"/>
</dbReference>
<dbReference type="SUPFAM" id="SSF53901">
    <property type="entry name" value="Thiolase-like"/>
    <property type="match status" value="1"/>
</dbReference>
<keyword evidence="5" id="KW-0963">Cytoplasm</keyword>
<dbReference type="Pfam" id="PF13193">
    <property type="entry name" value="AMP-binding_C"/>
    <property type="match status" value="1"/>
</dbReference>
<dbReference type="PANTHER" id="PTHR43775:SF37">
    <property type="entry name" value="SI:DKEY-61P9.11"/>
    <property type="match status" value="1"/>
</dbReference>
<dbReference type="PROSITE" id="PS00012">
    <property type="entry name" value="PHOSPHOPANTETHEINE"/>
    <property type="match status" value="2"/>
</dbReference>
<dbReference type="CDD" id="cd00833">
    <property type="entry name" value="PKS"/>
    <property type="match status" value="1"/>
</dbReference>
<dbReference type="SMART" id="SM00825">
    <property type="entry name" value="PKS_KS"/>
    <property type="match status" value="1"/>
</dbReference>
<reference evidence="14 15" key="1">
    <citation type="submission" date="2018-06" db="EMBL/GenBank/DDBJ databases">
        <title>Genomic Encyclopedia of Archaeal and Bacterial Type Strains, Phase II (KMG-II): from individual species to whole genera.</title>
        <authorList>
            <person name="Goeker M."/>
        </authorList>
    </citation>
    <scope>NUCLEOTIDE SEQUENCE [LARGE SCALE GENOMIC DNA]</scope>
    <source>
        <strain evidence="14 15">ATCC BAA-1881</strain>
    </source>
</reference>
<dbReference type="SUPFAM" id="SSF52151">
    <property type="entry name" value="FabD/lysophospholipase-like"/>
    <property type="match status" value="1"/>
</dbReference>
<evidence type="ECO:0000256" key="8">
    <source>
        <dbReference type="ARBA" id="ARBA00022898"/>
    </source>
</evidence>
<dbReference type="InterPro" id="IPR005814">
    <property type="entry name" value="Aminotrans_3"/>
</dbReference>
<dbReference type="PROSITE" id="PS00606">
    <property type="entry name" value="KS3_1"/>
    <property type="match status" value="1"/>
</dbReference>
<dbReference type="Pfam" id="PF00501">
    <property type="entry name" value="AMP-binding"/>
    <property type="match status" value="1"/>
</dbReference>
<comment type="subcellular location">
    <subcellularLocation>
        <location evidence="2">Cytoplasm</location>
    </subcellularLocation>
</comment>
<dbReference type="Gene3D" id="3.90.1150.10">
    <property type="entry name" value="Aspartate Aminotransferase, domain 1"/>
    <property type="match status" value="1"/>
</dbReference>
<dbReference type="CDD" id="cd12117">
    <property type="entry name" value="A_NRPS_Srf_like"/>
    <property type="match status" value="1"/>
</dbReference>
<dbReference type="InterPro" id="IPR020845">
    <property type="entry name" value="AMP-binding_CS"/>
</dbReference>
<evidence type="ECO:0000256" key="11">
    <source>
        <dbReference type="SAM" id="MobiDB-lite"/>
    </source>
</evidence>
<dbReference type="InterPro" id="IPR009081">
    <property type="entry name" value="PP-bd_ACP"/>
</dbReference>
<dbReference type="Pfam" id="PF00109">
    <property type="entry name" value="ketoacyl-synt"/>
    <property type="match status" value="1"/>
</dbReference>
<dbReference type="Pfam" id="PF00550">
    <property type="entry name" value="PP-binding"/>
    <property type="match status" value="3"/>
</dbReference>
<feature type="compositionally biased region" description="Pro residues" evidence="11">
    <location>
        <begin position="1151"/>
        <end position="1160"/>
    </location>
</feature>
<dbReference type="InterPro" id="IPR016035">
    <property type="entry name" value="Acyl_Trfase/lysoPLipase"/>
</dbReference>
<comment type="similarity">
    <text evidence="10">In the C-terminal section; belongs to the NRP synthetase family.</text>
</comment>
<comment type="cofactor">
    <cofactor evidence="1">
        <name>pantetheine 4'-phosphate</name>
        <dbReference type="ChEBI" id="CHEBI:47942"/>
    </cofactor>
</comment>
<dbReference type="InterPro" id="IPR014043">
    <property type="entry name" value="Acyl_transferase_dom"/>
</dbReference>
<dbReference type="InterPro" id="IPR000873">
    <property type="entry name" value="AMP-dep_synth/lig_dom"/>
</dbReference>
<dbReference type="Proteomes" id="UP000248806">
    <property type="component" value="Unassembled WGS sequence"/>
</dbReference>
<keyword evidence="4" id="KW-0596">Phosphopantetheine</keyword>
<dbReference type="GO" id="GO:0005737">
    <property type="term" value="C:cytoplasm"/>
    <property type="evidence" value="ECO:0007669"/>
    <property type="project" value="UniProtKB-SubCell"/>
</dbReference>
<dbReference type="Gene3D" id="3.30.559.30">
    <property type="entry name" value="Nonribosomal peptide synthetase, condensation domain"/>
    <property type="match status" value="1"/>
</dbReference>
<sequence>METIHSLGNERPDAKAIQTWLIEHIAQQLGCASEEVHPKRSFSSYGLSSADAVSLSGDLEDWLKRDLSPTLLWEYPSISALSAYLAGDIDTSTVRQKERKNVNLQEPIAIIGMSCRFPGAESLTAFLQLLQNGDDAIREVPADRWNAQTFYSPEANTPGKMNTRWGGFLDQVDQFDAPFFNISPREAVRIDPQQRLILEVSWEALENAGHAPDSLAGSRTGVFIGASSSDYMRLGLMEADTIDLHASVGNAHSILANRLSYLLNLHGPSMTVDTACSSSLLAVHLACQSLRLGECDIALAGGVNVILAPEITIAFSQAGMMAADGRCKTFDAKADGYVRSEGCGVVVLKRLSKAIEDGDTILALMRGSAVNQDGASYGLTAPNGQAQRQMLRDAFHNAGVEPSQVSYIETHGTGTPLGDPIEIEALKAVFQDVKGRCALGSVKTNIGHLEAAAGIAGLIKVVLSLQQKELFPHLHFQQLNPRMTLEGSPFWIVTERQSWQLEEGKSRIAGVSSFGFGGTNVHMILEEAPQLHPPVNMLERPWHLITLSARSEQALHTLAARYEAFLAQQPEDALPDIGYTANCGRTHMPHRLAIVAQTPEQAVSRLKAFRNNEHTPGVQTGQVERNTLPQIAFLFTGQGNTYRGMGQQLYETQPVFRMAVDRCSEILSPWLPAPLSRVLYGEGQEQQWETGLYTQPALFVLQYALAELWRAWGVRPAAVLGHSLGAYAAAHVAGSMSLEDSLWLVVERQRLVYQLPRIGAMAALLTERERVEHLLRNWGEKVTIAAINGPAYTVISGEKDAVQAVVLTARAQDIAAQELDVPVAYHSSLLDPILDELEQIAQGVRFSQPTIPFVSDLTGQFLQTAPDARYWRRHAREAVRFADGVQTLADSPIFLELGPSTSLLKFGKSVLPAKEKLWLPSLRRRYDDWQILLASLSSLYTYGAEIDWAGFERGYQRRRVMLPTYPFERKRYWIRDSIPQLQQNINGQVTAESTGRKKDCMVANTRTRKDQILARLEEIIVRLLELPPGSIDPAASFLELGADSIVLVQALQTIRSTFKVEISISQLFEGVNTLQALAEYIEQQGAPELPEPAATPAVEPAQQSLPVTQIPGSIPVVPAQDSLIAQFLQAHTQVMSQAYEMIRTQQGQPLSPLPAAPKAPPHANGHRTESNGHLAPSHNGHHTQTTTQAAPKKPYHNDDVHAASEAFVPFKPLDPENGRALSPVQQQHINALVSRYTQRTTRSRQQAARERGKHADLRNTLTFRMSTKEIRYPIVVTRSAGSKLWDVDDNEYVDLTMGFGVNLFGHNDPEINEAIRRQLEYGMQLGPQSELAGELAATICEMTGMERALFCNTGSEAVMVALRLARAVSGRSKIALFAGSYHGSADPILVKAQVSEGAVQSTPLAPGIPESVAAETLILTYGSKHSLELLREHAHELAAVLVEPVQSRRPDLQPREFLQQVHQITAETGVALIFDEVITGFRILPGGAQAWFGVQADIATYGKIVGGGLPIGVVAGKAKYMDAVDGGAWMFGDRSFPGAKMTFYSGTFCKHPLALAAGKVVLERIKREGLTLYEKLNQRTARLVDRLNAFFSRENLPIKMISFGSLFRFNFPFQMTLTEHIDIFFYHLVEKGVYIWEGRNCFLSTVHTDEDIEKIIRAVEETVAEMREGGFFPPSPHGGGNGPHKENGFDLPLTEAQQQYWMLGKMGHAGFEMAALELRGPVHYETLYQAIQQVVARHEALRTTFHEAGTIQHIAPSQTVDLPLLDFSCGTEAVREEQVQQWFEAEGDHLFDLTHEPPVRFHLLKREEQWHTLVVTVHHIVADGWSIGVICQEVSAFYSALRTKTPLQLDPPMQFREYIQKREELRASWLQHESSLLEEFSGDLPVLELPTDRPYPPVRSYRGKRLHLHLDAEFGSTLKRFSQEQGCTPFMTLLAGYLTLLHRLSEQDDIIIGFPTSGRIISGSEQMIGYCAQLVPFRSRIQTAETVKEFLLNVRRLLLRAYERQDYPYARLLNLLNLPRDPGRSPLVSVTFNMERPVTLPHMADLDVAFTMPPITHAEFDLHLNVAEIDNALQITIDYNTDLFDATTIHRFLRQYHHILTQLTSKPDTPLSELSLLSQDEYQQIIVRWNDVRTPYPDMEGIPQLFAQQVERNPFAIAVVEGEQQITYRELDQRTNQLGHYLRKHGVGPNVRVGVCVAPGIDLVISFLSILKAGGAYVPLDANYPQERLSFMLKDAGVSVLVTQLQLRHSFNEHEVHIIDLEADSASLAQESQDPLPLLCQGNSLAYVMYTSGSTGLPKGIGIPHRAIVRLVCNTNYVQIEPSDGFAQVSNASFDAVTFEIWGALLNGARLICIPKNIVLSTEAMANYLRTYHVTMMFLTAALFNQIARERPDAFQTLRYLLIGGEQVTPRWARRVIECEHAPEHLLNGYGPTETTTFASWYHIQSLTEDTTIIPIGRPLANTELYVLDAFMRPVPVGIAGELYIGGDGLAWGYLNQPGLTAERFVPHPFSRKPGERLYRTGDKVRYRADGAIEFLGRFDNQVKIRGFRIEPEEIEAVLCQHPAVQNGAVTLYENPPGNKHLVAYAVAKPGMELDLNALRGYLREHLPEYMVPAFLMTLPEIPLTPNGKLERRKLPPPDLTQATKEYVEPRTETETILAGIWRDCLQVERVSIHDNLFDLGGHSLLVMQISSRVQEAFQISVPLTELFLKPTIAEFAEVIEQKRMQRVQRPGLVAVPREARRMKLSAVSKDAEVSRS</sequence>
<dbReference type="SMART" id="SM00827">
    <property type="entry name" value="PKS_AT"/>
    <property type="match status" value="1"/>
</dbReference>
<dbReference type="InterPro" id="IPR014030">
    <property type="entry name" value="Ketoacyl_synth_N"/>
</dbReference>
<dbReference type="FunFam" id="3.40.47.10:FF:000019">
    <property type="entry name" value="Polyketide synthase type I"/>
    <property type="match status" value="1"/>
</dbReference>
<dbReference type="InterPro" id="IPR001227">
    <property type="entry name" value="Ac_transferase_dom_sf"/>
</dbReference>
<keyword evidence="15" id="KW-1185">Reference proteome</keyword>
<dbReference type="InterPro" id="IPR045851">
    <property type="entry name" value="AMP-bd_C_sf"/>
</dbReference>
<evidence type="ECO:0000256" key="7">
    <source>
        <dbReference type="ARBA" id="ARBA00022679"/>
    </source>
</evidence>
<accession>A0A326UJ02</accession>
<dbReference type="FunFam" id="3.30.300.30:FF:000010">
    <property type="entry name" value="Enterobactin synthetase component F"/>
    <property type="match status" value="1"/>
</dbReference>
<dbReference type="Gene3D" id="3.30.70.3290">
    <property type="match status" value="1"/>
</dbReference>
<dbReference type="Pfam" id="PF22621">
    <property type="entry name" value="CurL-like_PKS_C"/>
    <property type="match status" value="1"/>
</dbReference>
<dbReference type="SUPFAM" id="SSF55048">
    <property type="entry name" value="Probable ACP-binding domain of malonyl-CoA ACP transacylase"/>
    <property type="match status" value="1"/>
</dbReference>
<dbReference type="InterPro" id="IPR023213">
    <property type="entry name" value="CAT-like_dom_sf"/>
</dbReference>
<evidence type="ECO:0000256" key="10">
    <source>
        <dbReference type="ARBA" id="ARBA00029443"/>
    </source>
</evidence>
<evidence type="ECO:0000256" key="2">
    <source>
        <dbReference type="ARBA" id="ARBA00004496"/>
    </source>
</evidence>
<evidence type="ECO:0000256" key="3">
    <source>
        <dbReference type="ARBA" id="ARBA00006432"/>
    </source>
</evidence>
<feature type="domain" description="Carrier" evidence="12">
    <location>
        <begin position="12"/>
        <end position="89"/>
    </location>
</feature>
<gene>
    <name evidence="14" type="ORF">EI42_03173</name>
</gene>
<dbReference type="FunFam" id="2.30.38.10:FF:000001">
    <property type="entry name" value="Non-ribosomal peptide synthetase PvdI"/>
    <property type="match status" value="1"/>
</dbReference>
<dbReference type="GO" id="GO:0030170">
    <property type="term" value="F:pyridoxal phosphate binding"/>
    <property type="evidence" value="ECO:0007669"/>
    <property type="project" value="InterPro"/>
</dbReference>
<dbReference type="InterPro" id="IPR016039">
    <property type="entry name" value="Thiolase-like"/>
</dbReference>
<dbReference type="PROSITE" id="PS00455">
    <property type="entry name" value="AMP_BINDING"/>
    <property type="match status" value="1"/>
</dbReference>
<dbReference type="RefSeq" id="WP_170142660.1">
    <property type="nucleotide sequence ID" value="NZ_BIFX01000001.1"/>
</dbReference>
<name>A0A326UJ02_THEHA</name>
<dbReference type="GO" id="GO:0008483">
    <property type="term" value="F:transaminase activity"/>
    <property type="evidence" value="ECO:0007669"/>
    <property type="project" value="InterPro"/>
</dbReference>
<dbReference type="Gene3D" id="3.40.366.10">
    <property type="entry name" value="Malonyl-Coenzyme A Acyl Carrier Protein, domain 2"/>
    <property type="match status" value="1"/>
</dbReference>
<dbReference type="SMART" id="SM01294">
    <property type="entry name" value="PKS_PP_betabranch"/>
    <property type="match status" value="1"/>
</dbReference>
<evidence type="ECO:0000259" key="12">
    <source>
        <dbReference type="PROSITE" id="PS50075"/>
    </source>
</evidence>
<comment type="caution">
    <text evidence="14">The sequence shown here is derived from an EMBL/GenBank/DDBJ whole genome shotgun (WGS) entry which is preliminary data.</text>
</comment>
<dbReference type="Pfam" id="PF00698">
    <property type="entry name" value="Acyl_transf_1"/>
    <property type="match status" value="1"/>
</dbReference>
<feature type="domain" description="Carrier" evidence="12">
    <location>
        <begin position="1010"/>
        <end position="1085"/>
    </location>
</feature>
<dbReference type="GO" id="GO:0006633">
    <property type="term" value="P:fatty acid biosynthetic process"/>
    <property type="evidence" value="ECO:0007669"/>
    <property type="project" value="InterPro"/>
</dbReference>
<dbReference type="GO" id="GO:0004315">
    <property type="term" value="F:3-oxoacyl-[acyl-carrier-protein] synthase activity"/>
    <property type="evidence" value="ECO:0007669"/>
    <property type="project" value="InterPro"/>
</dbReference>
<evidence type="ECO:0000256" key="6">
    <source>
        <dbReference type="ARBA" id="ARBA00022553"/>
    </source>
</evidence>
<dbReference type="SUPFAM" id="SSF56801">
    <property type="entry name" value="Acetyl-CoA synthetase-like"/>
    <property type="match status" value="1"/>
</dbReference>
<feature type="region of interest" description="Disordered" evidence="11">
    <location>
        <begin position="1148"/>
        <end position="1196"/>
    </location>
</feature>
<dbReference type="PROSITE" id="PS52004">
    <property type="entry name" value="KS3_2"/>
    <property type="match status" value="1"/>
</dbReference>
<dbReference type="InterPro" id="IPR014031">
    <property type="entry name" value="Ketoacyl_synth_C"/>
</dbReference>
<feature type="domain" description="Ketosynthase family 3 (KS3)" evidence="13">
    <location>
        <begin position="105"/>
        <end position="527"/>
    </location>
</feature>
<dbReference type="FunFam" id="1.10.1200.10:FF:000005">
    <property type="entry name" value="Nonribosomal peptide synthetase 1"/>
    <property type="match status" value="1"/>
</dbReference>
<dbReference type="InterPro" id="IPR020841">
    <property type="entry name" value="PKS_Beta-ketoAc_synthase_dom"/>
</dbReference>
<evidence type="ECO:0000256" key="4">
    <source>
        <dbReference type="ARBA" id="ARBA00022450"/>
    </source>
</evidence>
<dbReference type="PROSITE" id="PS50075">
    <property type="entry name" value="CARRIER"/>
    <property type="match status" value="3"/>
</dbReference>
<dbReference type="InterPro" id="IPR050091">
    <property type="entry name" value="PKS_NRPS_Biosynth_Enz"/>
</dbReference>
<dbReference type="InterPro" id="IPR020806">
    <property type="entry name" value="PKS_PP-bd"/>
</dbReference>
<dbReference type="CDD" id="cd19531">
    <property type="entry name" value="LCL_NRPS-like"/>
    <property type="match status" value="1"/>
</dbReference>
<dbReference type="GO" id="GO:0004312">
    <property type="term" value="F:fatty acid synthase activity"/>
    <property type="evidence" value="ECO:0007669"/>
    <property type="project" value="TreeGrafter"/>
</dbReference>
<dbReference type="PANTHER" id="PTHR43775">
    <property type="entry name" value="FATTY ACID SYNTHASE"/>
    <property type="match status" value="1"/>
</dbReference>
<dbReference type="InterPro" id="IPR025110">
    <property type="entry name" value="AMP-bd_C"/>
</dbReference>
<dbReference type="SMART" id="SM00823">
    <property type="entry name" value="PKS_PP"/>
    <property type="match status" value="3"/>
</dbReference>
<dbReference type="InterPro" id="IPR015424">
    <property type="entry name" value="PyrdxlP-dep_Trfase"/>
</dbReference>
<evidence type="ECO:0000256" key="1">
    <source>
        <dbReference type="ARBA" id="ARBA00001957"/>
    </source>
</evidence>
<evidence type="ECO:0000313" key="15">
    <source>
        <dbReference type="Proteomes" id="UP000248806"/>
    </source>
</evidence>
<keyword evidence="7" id="KW-0808">Transferase</keyword>
<keyword evidence="6" id="KW-0597">Phosphoprotein</keyword>